<reference evidence="1 2" key="1">
    <citation type="submission" date="2015-12" db="EMBL/GenBank/DDBJ databases">
        <title>Bacillus cereus Group isolate.</title>
        <authorList>
            <person name="Kovac J."/>
        </authorList>
    </citation>
    <scope>NUCLEOTIDE SEQUENCE [LARGE SCALE GENOMIC DNA]</scope>
    <source>
        <strain evidence="1 2">FSL K6-0073</strain>
    </source>
</reference>
<dbReference type="EMBL" id="LOMO01000146">
    <property type="protein sequence ID" value="KXY35780.1"/>
    <property type="molecule type" value="Genomic_DNA"/>
</dbReference>
<name>A0A9X0MEN8_BACCE</name>
<dbReference type="AlphaFoldDB" id="A0A9X0MEN8"/>
<accession>A0A9X0MEN8</accession>
<dbReference type="RefSeq" id="WP_061663631.1">
    <property type="nucleotide sequence ID" value="NZ_LOMO01000146.1"/>
</dbReference>
<evidence type="ECO:0000313" key="2">
    <source>
        <dbReference type="Proteomes" id="UP000075476"/>
    </source>
</evidence>
<dbReference type="Proteomes" id="UP000075476">
    <property type="component" value="Unassembled WGS sequence"/>
</dbReference>
<proteinExistence type="predicted"/>
<gene>
    <name evidence="1" type="ORF">AT268_03815</name>
</gene>
<sequence length="158" mass="17949">MVDIFSDVGEWCDICGEEIKPSEVSTMYIEGSEKVLCKACNSGMQQKVKVIDFRVLKDVLTQLTIRFGREKVRHFHLAAAEKLIKEKNITLNIEKRGGQFNQEKLGEFIFLSTQELLTLITFLKGKIDSHLWMNAVIGSILEHQMTVTLSLIEGESND</sequence>
<comment type="caution">
    <text evidence="1">The sequence shown here is derived from an EMBL/GenBank/DDBJ whole genome shotgun (WGS) entry which is preliminary data.</text>
</comment>
<protein>
    <submittedName>
        <fullName evidence="1">Uncharacterized protein</fullName>
    </submittedName>
</protein>
<evidence type="ECO:0000313" key="1">
    <source>
        <dbReference type="EMBL" id="KXY35780.1"/>
    </source>
</evidence>
<organism evidence="1 2">
    <name type="scientific">Bacillus cereus</name>
    <dbReference type="NCBI Taxonomy" id="1396"/>
    <lineage>
        <taxon>Bacteria</taxon>
        <taxon>Bacillati</taxon>
        <taxon>Bacillota</taxon>
        <taxon>Bacilli</taxon>
        <taxon>Bacillales</taxon>
        <taxon>Bacillaceae</taxon>
        <taxon>Bacillus</taxon>
        <taxon>Bacillus cereus group</taxon>
    </lineage>
</organism>